<reference evidence="6 7" key="1">
    <citation type="submission" date="2018-10" db="EMBL/GenBank/DDBJ databases">
        <title>Genomic Encyclopedia of Archaeal and Bacterial Type Strains, Phase II (KMG-II): from individual species to whole genera.</title>
        <authorList>
            <person name="Goeker M."/>
        </authorList>
    </citation>
    <scope>NUCLEOTIDE SEQUENCE [LARGE SCALE GENOMIC DNA]</scope>
    <source>
        <strain evidence="6 7">DSM 29466</strain>
    </source>
</reference>
<dbReference type="PANTHER" id="PTHR33254:SF4">
    <property type="entry name" value="4-HYDROXY-4-METHYL-2-OXOGLUTARATE ALDOLASE 3-RELATED"/>
    <property type="match status" value="1"/>
</dbReference>
<evidence type="ECO:0000313" key="6">
    <source>
        <dbReference type="EMBL" id="RLJ60498.1"/>
    </source>
</evidence>
<comment type="cofactor">
    <cofactor evidence="1">
        <name>a divalent metal cation</name>
        <dbReference type="ChEBI" id="CHEBI:60240"/>
    </cofactor>
</comment>
<evidence type="ECO:0000256" key="1">
    <source>
        <dbReference type="ARBA" id="ARBA00001968"/>
    </source>
</evidence>
<feature type="binding site" evidence="5">
    <location>
        <position position="125"/>
    </location>
    <ligand>
        <name>Mg(2+)</name>
        <dbReference type="ChEBI" id="CHEBI:18420"/>
    </ligand>
</feature>
<proteinExistence type="predicted"/>
<protein>
    <recommendedName>
        <fullName evidence="2">Putative 4-hydroxy-4-methyl-2-oxoglutarate aldolase</fullName>
    </recommendedName>
    <alternativeName>
        <fullName evidence="3">Regulator of ribonuclease activity homolog</fullName>
    </alternativeName>
    <alternativeName>
        <fullName evidence="4">RraA-like protein</fullName>
    </alternativeName>
</protein>
<evidence type="ECO:0000256" key="3">
    <source>
        <dbReference type="ARBA" id="ARBA00029596"/>
    </source>
</evidence>
<dbReference type="CDD" id="cd16841">
    <property type="entry name" value="RraA_family"/>
    <property type="match status" value="1"/>
</dbReference>
<organism evidence="6 7">
    <name type="scientific">Litoreibacter meonggei</name>
    <dbReference type="NCBI Taxonomy" id="1049199"/>
    <lineage>
        <taxon>Bacteria</taxon>
        <taxon>Pseudomonadati</taxon>
        <taxon>Pseudomonadota</taxon>
        <taxon>Alphaproteobacteria</taxon>
        <taxon>Rhodobacterales</taxon>
        <taxon>Roseobacteraceae</taxon>
        <taxon>Litoreibacter</taxon>
    </lineage>
</organism>
<feature type="binding site" evidence="5">
    <location>
        <begin position="102"/>
        <end position="105"/>
    </location>
    <ligand>
        <name>substrate</name>
    </ligand>
</feature>
<dbReference type="Gene3D" id="3.50.30.40">
    <property type="entry name" value="Ribonuclease E inhibitor RraA/RraA-like"/>
    <property type="match status" value="1"/>
</dbReference>
<evidence type="ECO:0000313" key="7">
    <source>
        <dbReference type="Proteomes" id="UP000269157"/>
    </source>
</evidence>
<dbReference type="GO" id="GO:0046872">
    <property type="term" value="F:metal ion binding"/>
    <property type="evidence" value="ECO:0007669"/>
    <property type="project" value="UniProtKB-KW"/>
</dbReference>
<comment type="cofactor">
    <cofactor evidence="5">
        <name>Mg(2+)</name>
        <dbReference type="ChEBI" id="CHEBI:18420"/>
    </cofactor>
</comment>
<dbReference type="InterPro" id="IPR036704">
    <property type="entry name" value="RraA/RraA-like_sf"/>
</dbReference>
<accession>A0A497X5D4</accession>
<dbReference type="EMBL" id="RCCE01000001">
    <property type="protein sequence ID" value="RLJ60498.1"/>
    <property type="molecule type" value="Genomic_DNA"/>
</dbReference>
<keyword evidence="5" id="KW-0460">Magnesium</keyword>
<evidence type="ECO:0000256" key="5">
    <source>
        <dbReference type="PIRSR" id="PIRSR605493-1"/>
    </source>
</evidence>
<dbReference type="OrthoDB" id="9812532at2"/>
<dbReference type="Proteomes" id="UP000269157">
    <property type="component" value="Unassembled WGS sequence"/>
</dbReference>
<dbReference type="SUPFAM" id="SSF89562">
    <property type="entry name" value="RraA-like"/>
    <property type="match status" value="1"/>
</dbReference>
<keyword evidence="7" id="KW-1185">Reference proteome</keyword>
<dbReference type="InterPro" id="IPR005493">
    <property type="entry name" value="RraA/RraA-like"/>
</dbReference>
<keyword evidence="5" id="KW-0479">Metal-binding</keyword>
<dbReference type="AlphaFoldDB" id="A0A497X5D4"/>
<dbReference type="RefSeq" id="WP_121021717.1">
    <property type="nucleotide sequence ID" value="NZ_RCCE01000001.1"/>
</dbReference>
<comment type="caution">
    <text evidence="6">The sequence shown here is derived from an EMBL/GenBank/DDBJ whole genome shotgun (WGS) entry which is preliminary data.</text>
</comment>
<evidence type="ECO:0000256" key="4">
    <source>
        <dbReference type="ARBA" id="ARBA00030169"/>
    </source>
</evidence>
<dbReference type="PANTHER" id="PTHR33254">
    <property type="entry name" value="4-HYDROXY-4-METHYL-2-OXOGLUTARATE ALDOLASE 3-RELATED"/>
    <property type="match status" value="1"/>
</dbReference>
<sequence length="229" mass="23623">MIEEPKSLRIGPDVGRRPSVEQVAAFQGVPTGFVVDAMFGVGAMCVDISPLDTSNVQVAGPALTAENRPSDILATLGCLRYLKAGDVLIGSAQGWQGCAAAGDRVAGMAKNAGAVAFVTDGPMRDYDGILEVGLPCWCTGLNPGSPFGTGPGQVGTRVMVGGQPVETGDMIVADRDGVVVVPFAKIDDVAARLGAIQDMELELDAEVRKGLVLPDPIAALLDSDKTEVM</sequence>
<feature type="binding site" evidence="5">
    <location>
        <position position="124"/>
    </location>
    <ligand>
        <name>Mg(2+)</name>
        <dbReference type="ChEBI" id="CHEBI:18420"/>
    </ligand>
</feature>
<gene>
    <name evidence="6" type="ORF">BCF46_0699</name>
</gene>
<name>A0A497X5D4_9RHOB</name>
<evidence type="ECO:0000256" key="2">
    <source>
        <dbReference type="ARBA" id="ARBA00016549"/>
    </source>
</evidence>
<dbReference type="Pfam" id="PF03737">
    <property type="entry name" value="RraA-like"/>
    <property type="match status" value="1"/>
</dbReference>